<name>A0ABQ7NMZ6_BRACM</name>
<evidence type="ECO:0000256" key="4">
    <source>
        <dbReference type="ARBA" id="ARBA00023136"/>
    </source>
</evidence>
<keyword evidence="2 5" id="KW-0812">Transmembrane</keyword>
<organism evidence="6 7">
    <name type="scientific">Brassica rapa subsp. trilocularis</name>
    <dbReference type="NCBI Taxonomy" id="1813537"/>
    <lineage>
        <taxon>Eukaryota</taxon>
        <taxon>Viridiplantae</taxon>
        <taxon>Streptophyta</taxon>
        <taxon>Embryophyta</taxon>
        <taxon>Tracheophyta</taxon>
        <taxon>Spermatophyta</taxon>
        <taxon>Magnoliopsida</taxon>
        <taxon>eudicotyledons</taxon>
        <taxon>Gunneridae</taxon>
        <taxon>Pentapetalae</taxon>
        <taxon>rosids</taxon>
        <taxon>malvids</taxon>
        <taxon>Brassicales</taxon>
        <taxon>Brassicaceae</taxon>
        <taxon>Brassiceae</taxon>
        <taxon>Brassica</taxon>
    </lineage>
</organism>
<dbReference type="InterPro" id="IPR001898">
    <property type="entry name" value="SLC13A/DASS"/>
</dbReference>
<gene>
    <name evidence="6" type="primary">A02p045170.1_BraROA</name>
    <name evidence="6" type="ORF">IGI04_007764</name>
</gene>
<feature type="transmembrane region" description="Helical" evidence="5">
    <location>
        <begin position="424"/>
        <end position="443"/>
    </location>
</feature>
<evidence type="ECO:0008006" key="8">
    <source>
        <dbReference type="Google" id="ProtNLM"/>
    </source>
</evidence>
<evidence type="ECO:0000256" key="3">
    <source>
        <dbReference type="ARBA" id="ARBA00022989"/>
    </source>
</evidence>
<evidence type="ECO:0000256" key="2">
    <source>
        <dbReference type="ARBA" id="ARBA00022692"/>
    </source>
</evidence>
<dbReference type="EMBL" id="JADBGQ010000002">
    <property type="protein sequence ID" value="KAG5411445.1"/>
    <property type="molecule type" value="Genomic_DNA"/>
</dbReference>
<feature type="transmembrane region" description="Helical" evidence="5">
    <location>
        <begin position="306"/>
        <end position="330"/>
    </location>
</feature>
<dbReference type="CDD" id="cd01115">
    <property type="entry name" value="SLC13_permease"/>
    <property type="match status" value="1"/>
</dbReference>
<feature type="transmembrane region" description="Helical" evidence="5">
    <location>
        <begin position="350"/>
        <end position="366"/>
    </location>
</feature>
<feature type="transmembrane region" description="Helical" evidence="5">
    <location>
        <begin position="387"/>
        <end position="404"/>
    </location>
</feature>
<feature type="transmembrane region" description="Helical" evidence="5">
    <location>
        <begin position="47"/>
        <end position="66"/>
    </location>
</feature>
<accession>A0ABQ7NMZ6</accession>
<keyword evidence="3 5" id="KW-1133">Transmembrane helix</keyword>
<keyword evidence="4 5" id="KW-0472">Membrane</keyword>
<feature type="transmembrane region" description="Helical" evidence="5">
    <location>
        <begin position="147"/>
        <end position="168"/>
    </location>
</feature>
<dbReference type="NCBIfam" id="TIGR00785">
    <property type="entry name" value="dass"/>
    <property type="match status" value="1"/>
</dbReference>
<feature type="transmembrane region" description="Helical" evidence="5">
    <location>
        <begin position="78"/>
        <end position="103"/>
    </location>
</feature>
<proteinExistence type="predicted"/>
<evidence type="ECO:0000256" key="1">
    <source>
        <dbReference type="ARBA" id="ARBA00004141"/>
    </source>
</evidence>
<feature type="transmembrane region" description="Helical" evidence="5">
    <location>
        <begin position="261"/>
        <end position="285"/>
    </location>
</feature>
<feature type="transmembrane region" description="Helical" evidence="5">
    <location>
        <begin position="217"/>
        <end position="241"/>
    </location>
</feature>
<feature type="transmembrane region" description="Helical" evidence="5">
    <location>
        <begin position="123"/>
        <end position="140"/>
    </location>
</feature>
<evidence type="ECO:0000313" key="6">
    <source>
        <dbReference type="EMBL" id="KAG5411445.1"/>
    </source>
</evidence>
<dbReference type="Pfam" id="PF00939">
    <property type="entry name" value="Na_sulph_symp"/>
    <property type="match status" value="1"/>
</dbReference>
<evidence type="ECO:0000256" key="5">
    <source>
        <dbReference type="SAM" id="Phobius"/>
    </source>
</evidence>
<comment type="subcellular location">
    <subcellularLocation>
        <location evidence="1">Membrane</location>
        <topology evidence="1">Multi-pass membrane protein</topology>
    </subcellularLocation>
</comment>
<dbReference type="PANTHER" id="PTHR10283">
    <property type="entry name" value="SOLUTE CARRIER FAMILY 13 MEMBER"/>
    <property type="match status" value="1"/>
</dbReference>
<evidence type="ECO:0000313" key="7">
    <source>
        <dbReference type="Proteomes" id="UP000823674"/>
    </source>
</evidence>
<feature type="transmembrane region" description="Helical" evidence="5">
    <location>
        <begin position="513"/>
        <end position="536"/>
    </location>
</feature>
<feature type="transmembrane region" description="Helical" evidence="5">
    <location>
        <begin position="464"/>
        <end position="483"/>
    </location>
</feature>
<protein>
    <recommendedName>
        <fullName evidence="8">Tonoplast dicarboxylate transporter</fullName>
    </recommendedName>
</protein>
<comment type="caution">
    <text evidence="6">The sequence shown here is derived from an EMBL/GenBank/DDBJ whole genome shotgun (WGS) entry which is preliminary data.</text>
</comment>
<reference evidence="6 7" key="1">
    <citation type="submission" date="2021-03" db="EMBL/GenBank/DDBJ databases">
        <authorList>
            <person name="King G.J."/>
            <person name="Bancroft I."/>
            <person name="Baten A."/>
            <person name="Bloomfield J."/>
            <person name="Borpatragohain P."/>
            <person name="He Z."/>
            <person name="Irish N."/>
            <person name="Irwin J."/>
            <person name="Liu K."/>
            <person name="Mauleon R.P."/>
            <person name="Moore J."/>
            <person name="Morris R."/>
            <person name="Ostergaard L."/>
            <person name="Wang B."/>
            <person name="Wells R."/>
        </authorList>
    </citation>
    <scope>NUCLEOTIDE SEQUENCE [LARGE SCALE GENOMIC DNA]</scope>
    <source>
        <strain evidence="6">R-o-18</strain>
        <tissue evidence="6">Leaf</tissue>
    </source>
</reference>
<keyword evidence="7" id="KW-1185">Reference proteome</keyword>
<dbReference type="Proteomes" id="UP000823674">
    <property type="component" value="Chromosome A02"/>
</dbReference>
<feature type="transmembrane region" description="Helical" evidence="5">
    <location>
        <begin position="174"/>
        <end position="196"/>
    </location>
</feature>
<sequence>MNGDHVSVADSDNMKSPLLPVVHNDEPMERKTVGQHLRTIFTPNNCYIALGPLLCAVVCLCARLGGDDTTRARNMLGVLVWIFEWWLTEAVPMPITSMSPLFLFPLFGITAADDVASSYMDDVIALVLGSFILALAVEHYNIHRRLALNITMVFCVEPLNAPLLLLGICATTAFVSMWMHNVAATVMMMPVATGILQRLPSSSEMVHPAVGKFCKAVVLGVIYSAAIGGMSTLTGTGVNLILVGMWKSYFPQGNPISFSQWFFFGFPLALCIFLVLWGILCVLYCPKGSGKALSPYLHKSHLRRELEMLGTMSFAEKMVLSVFGGLVLLWMTRNITQDIPGWGSLFHGRAGDGTVSVMMATLLFIIPNKIKKGEKLMDWNKCKKLPWNIVLLLGAGFAIADGVRSSGLAEVLSKGLVFLETAPYWAIAPTVCLIAATITEFTSNNATTTLLVPLLIEIAKTMRVHPLLLMVPGAIGAQFAFLLPTGTPSNVVGFTTGHIEIKDMIKTGLPLKIAGTAFLSVLMPTLGGVMCAHRVAADIGLERKSKVLDAGLLGILGWLRTLA</sequence>
<dbReference type="PANTHER" id="PTHR10283:SF133">
    <property type="entry name" value="TONOPLAST DICARBOXYLATE TRANSPORTER"/>
    <property type="match status" value="1"/>
</dbReference>